<protein>
    <submittedName>
        <fullName evidence="2">Uncharacterized protein</fullName>
    </submittedName>
</protein>
<keyword evidence="1" id="KW-0472">Membrane</keyword>
<dbReference type="OrthoDB" id="350698at2157"/>
<reference evidence="3 8" key="4">
    <citation type="submission" date="2014-04" db="EMBL/GenBank/DDBJ databases">
        <title>Transcriptional profiles of Haloferax mediterranei on the basis of nitrogen availability.</title>
        <authorList>
            <person name="Bautista V."/>
        </authorList>
    </citation>
    <scope>NUCLEOTIDE SEQUENCE [LARGE SCALE GENOMIC DNA]</scope>
    <source>
        <strain evidence="3">ATCC 33500</strain>
        <strain evidence="8">ATCC 33500 / DSM 1411 / JCM 8866 / NBRC 14739 / NCIMB 2177 / R-4</strain>
    </source>
</reference>
<evidence type="ECO:0000256" key="1">
    <source>
        <dbReference type="SAM" id="Phobius"/>
    </source>
</evidence>
<dbReference type="HOGENOM" id="CLU_2490352_0_0_2"/>
<keyword evidence="1" id="KW-1133">Transmembrane helix</keyword>
<proteinExistence type="predicted"/>
<accession>I3R6J4</accession>
<dbReference type="AlphaFoldDB" id="I3R6J4"/>
<evidence type="ECO:0000313" key="4">
    <source>
        <dbReference type="EMBL" id="ELZ99822.1"/>
    </source>
</evidence>
<name>I3R6J4_HALMT</name>
<dbReference type="EMBL" id="CP001868">
    <property type="protein sequence ID" value="AFK19854.1"/>
    <property type="molecule type" value="Genomic_DNA"/>
</dbReference>
<dbReference type="EMBL" id="CP039139">
    <property type="protein sequence ID" value="QCQ73902.1"/>
    <property type="molecule type" value="Genomic_DNA"/>
</dbReference>
<feature type="transmembrane region" description="Helical" evidence="1">
    <location>
        <begin position="12"/>
        <end position="34"/>
    </location>
</feature>
<sequence>MVEKLPRNRRRDGFFTLLGITGLVFIEAIVPSGSLVAGPLTVDGTAPHEFVFGCSLGILFSGIFRRPNRQALISTVATGVGFAVGALL</sequence>
<dbReference type="RefSeq" id="WP_004059577.1">
    <property type="nucleotide sequence ID" value="NC_017941.2"/>
</dbReference>
<dbReference type="EMBL" id="CP007551">
    <property type="protein sequence ID" value="AHZ23238.1"/>
    <property type="molecule type" value="Genomic_DNA"/>
</dbReference>
<reference evidence="4 7" key="3">
    <citation type="journal article" date="2014" name="PLoS Genet.">
        <title>Phylogenetically driven sequencing of extremely halophilic archaea reveals strategies for static and dynamic osmo-response.</title>
        <authorList>
            <person name="Becker E.A."/>
            <person name="Seitzer P.M."/>
            <person name="Tritt A."/>
            <person name="Larsen D."/>
            <person name="Krusor M."/>
            <person name="Yao A.I."/>
            <person name="Wu D."/>
            <person name="Madern D."/>
            <person name="Eisen J.A."/>
            <person name="Darling A.E."/>
            <person name="Facciotti M.T."/>
        </authorList>
    </citation>
    <scope>NUCLEOTIDE SEQUENCE [LARGE SCALE GENOMIC DNA]</scope>
    <source>
        <strain evidence="4">ATCC 33500</strain>
        <strain evidence="7">ATCC 33500 / DSM 1411 / JCM 8866 / NBRC 14739 / NCIMB 2177 / R-4</strain>
    </source>
</reference>
<feature type="transmembrane region" description="Helical" evidence="1">
    <location>
        <begin position="46"/>
        <end position="64"/>
    </location>
</feature>
<evidence type="ECO:0000313" key="6">
    <source>
        <dbReference type="Proteomes" id="UP000006469"/>
    </source>
</evidence>
<evidence type="ECO:0000313" key="9">
    <source>
        <dbReference type="Proteomes" id="UP000299011"/>
    </source>
</evidence>
<reference evidence="2" key="1">
    <citation type="journal article" date="2012" name="Appl. Environ. Microbiol.">
        <title>Identification of the haloarchaeal phasin (PhaP) that functions in polyhydroxyalkanoate accumulation and granule formation in Haloferax mediterranei.</title>
        <authorList>
            <person name="Cai S."/>
            <person name="Cai L."/>
            <person name="Liu H."/>
            <person name="Liu X."/>
            <person name="Han J."/>
            <person name="Zhou J."/>
            <person name="Xiang H."/>
        </authorList>
    </citation>
    <scope>NUCLEOTIDE SEQUENCE</scope>
    <source>
        <strain evidence="2">CGMCC 1.2087</strain>
    </source>
</reference>
<reference evidence="5 9" key="6">
    <citation type="submission" date="2019-04" db="EMBL/GenBank/DDBJ databases">
        <title>Methylomes of two halophilic Archaea, Haloarcula marismortui and Haloferax mediterranei.</title>
        <authorList>
            <person name="DasSarma S."/>
            <person name="DasSarma P."/>
            <person name="DasSarma S."/>
            <person name="Fomenkov A."/>
            <person name="Vincze T."/>
            <person name="Anton B.P."/>
            <person name="Roberts R.J."/>
        </authorList>
    </citation>
    <scope>NUCLEOTIDE SEQUENCE [LARGE SCALE GENOMIC DNA]</scope>
    <source>
        <strain evidence="5">ATCC 33500</strain>
        <strain evidence="9">ATCC 33500 / DSM 1411 / JCM 8866 / NBRC 14739 / NCIMB 2177 / R-4</strain>
    </source>
</reference>
<reference evidence="2 6" key="2">
    <citation type="journal article" date="2012" name="J. Bacteriol.">
        <title>Complete genome sequence of the metabolically versatile halophilic archaeon Haloferax mediterranei, a poly(3-hydroxybutyrate-co-3-hydroxyvalerate) producer.</title>
        <authorList>
            <person name="Han J."/>
            <person name="Zhang F."/>
            <person name="Hou J."/>
            <person name="Liu X."/>
            <person name="Li M."/>
            <person name="Liu H."/>
            <person name="Cai L."/>
            <person name="Zhang B."/>
            <person name="Chen Y."/>
            <person name="Zhou J."/>
            <person name="Hu S."/>
            <person name="Xiang H."/>
        </authorList>
    </citation>
    <scope>NUCLEOTIDE SEQUENCE [LARGE SCALE GENOMIC DNA]</scope>
    <source>
        <strain evidence="6">ATCC 33500 / DSM 1411 / JCM 8866 / NBRC 14739 / NCIMB 2177 / R-4</strain>
        <strain evidence="2">CGMCC 1.2087</strain>
    </source>
</reference>
<evidence type="ECO:0000313" key="7">
    <source>
        <dbReference type="Proteomes" id="UP000011603"/>
    </source>
</evidence>
<evidence type="ECO:0000313" key="3">
    <source>
        <dbReference type="EMBL" id="AHZ23238.1"/>
    </source>
</evidence>
<dbReference type="Proteomes" id="UP000006469">
    <property type="component" value="Chromosome"/>
</dbReference>
<dbReference type="eggNOG" id="ENOG502N5ZW">
    <property type="taxonomic scope" value="Archaea"/>
</dbReference>
<dbReference type="GeneID" id="40154923"/>
<evidence type="ECO:0000313" key="2">
    <source>
        <dbReference type="EMBL" id="AFK19854.1"/>
    </source>
</evidence>
<gene>
    <name evidence="2" type="ordered locus">HFX_2165</name>
    <name evidence="3" type="ORF">BM92_11580</name>
    <name evidence="4" type="ORF">C439_12639</name>
    <name evidence="5" type="ORF">E6P09_00860</name>
</gene>
<dbReference type="EMBL" id="AOLO01000010">
    <property type="protein sequence ID" value="ELZ99822.1"/>
    <property type="molecule type" value="Genomic_DNA"/>
</dbReference>
<reference evidence="2" key="5">
    <citation type="submission" date="2014-05" db="EMBL/GenBank/DDBJ databases">
        <authorList>
            <person name="Wang L."/>
            <person name="Yang H."/>
            <person name="Xiang H."/>
        </authorList>
    </citation>
    <scope>NUCLEOTIDE SEQUENCE</scope>
    <source>
        <strain evidence="2">CGMCC 1.2087</strain>
    </source>
</reference>
<dbReference type="KEGG" id="hme:HFX_2165"/>
<organism evidence="2 6">
    <name type="scientific">Haloferax mediterranei (strain ATCC 33500 / DSM 1411 / JCM 8866 / NBRC 14739 / NCIMB 2177 / R-4)</name>
    <name type="common">Halobacterium mediterranei</name>
    <dbReference type="NCBI Taxonomy" id="523841"/>
    <lineage>
        <taxon>Archaea</taxon>
        <taxon>Methanobacteriati</taxon>
        <taxon>Methanobacteriota</taxon>
        <taxon>Stenosarchaea group</taxon>
        <taxon>Halobacteria</taxon>
        <taxon>Halobacteriales</taxon>
        <taxon>Haloferacaceae</taxon>
        <taxon>Haloferax</taxon>
    </lineage>
</organism>
<keyword evidence="7" id="KW-1185">Reference proteome</keyword>
<dbReference type="Proteomes" id="UP000027075">
    <property type="component" value="Chromosome"/>
</dbReference>
<evidence type="ECO:0000313" key="5">
    <source>
        <dbReference type="EMBL" id="QCQ73902.1"/>
    </source>
</evidence>
<dbReference type="PaxDb" id="523841-HFX_2165"/>
<dbReference type="PATRIC" id="fig|523841.21.peg.2548"/>
<evidence type="ECO:0000313" key="8">
    <source>
        <dbReference type="Proteomes" id="UP000027075"/>
    </source>
</evidence>
<keyword evidence="1" id="KW-0812">Transmembrane</keyword>
<dbReference type="Proteomes" id="UP000299011">
    <property type="component" value="Chromosome"/>
</dbReference>
<dbReference type="Proteomes" id="UP000011603">
    <property type="component" value="Unassembled WGS sequence"/>
</dbReference>